<dbReference type="Pfam" id="PF01638">
    <property type="entry name" value="HxlR"/>
    <property type="match status" value="1"/>
</dbReference>
<dbReference type="SUPFAM" id="SSF46785">
    <property type="entry name" value="Winged helix' DNA-binding domain"/>
    <property type="match status" value="1"/>
</dbReference>
<keyword evidence="1" id="KW-0805">Transcription regulation</keyword>
<comment type="caution">
    <text evidence="5">The sequence shown here is derived from an EMBL/GenBank/DDBJ whole genome shotgun (WGS) entry which is preliminary data.</text>
</comment>
<dbReference type="RefSeq" id="WP_187965288.1">
    <property type="nucleotide sequence ID" value="NZ_JACVDC010000021.1"/>
</dbReference>
<reference evidence="5 6" key="1">
    <citation type="submission" date="2020-09" db="EMBL/GenBank/DDBJ databases">
        <title>Sinomicrobium weinanense sp. nov., a halophilic bacteria isolated from saline-alkali soil.</title>
        <authorList>
            <person name="Wu P."/>
            <person name="Ren H."/>
            <person name="Mei Y."/>
            <person name="Liang Y."/>
            <person name="Chen Z."/>
        </authorList>
    </citation>
    <scope>NUCLEOTIDE SEQUENCE [LARGE SCALE GENOMIC DNA]</scope>
    <source>
        <strain evidence="5 6">FJxs</strain>
    </source>
</reference>
<keyword evidence="6" id="KW-1185">Reference proteome</keyword>
<dbReference type="PROSITE" id="PS51118">
    <property type="entry name" value="HTH_HXLR"/>
    <property type="match status" value="1"/>
</dbReference>
<dbReference type="Gene3D" id="1.10.10.10">
    <property type="entry name" value="Winged helix-like DNA-binding domain superfamily/Winged helix DNA-binding domain"/>
    <property type="match status" value="1"/>
</dbReference>
<evidence type="ECO:0000256" key="2">
    <source>
        <dbReference type="ARBA" id="ARBA00023125"/>
    </source>
</evidence>
<evidence type="ECO:0000256" key="1">
    <source>
        <dbReference type="ARBA" id="ARBA00023015"/>
    </source>
</evidence>
<name>A0A926JRJ9_9FLAO</name>
<dbReference type="InterPro" id="IPR036388">
    <property type="entry name" value="WH-like_DNA-bd_sf"/>
</dbReference>
<keyword evidence="3" id="KW-0804">Transcription</keyword>
<dbReference type="InterPro" id="IPR036390">
    <property type="entry name" value="WH_DNA-bd_sf"/>
</dbReference>
<evidence type="ECO:0000313" key="6">
    <source>
        <dbReference type="Proteomes" id="UP000653730"/>
    </source>
</evidence>
<dbReference type="PANTHER" id="PTHR33204">
    <property type="entry name" value="TRANSCRIPTIONAL REGULATOR, MARR FAMILY"/>
    <property type="match status" value="1"/>
</dbReference>
<dbReference type="EMBL" id="JACVDC010000021">
    <property type="protein sequence ID" value="MBC9796138.1"/>
    <property type="molecule type" value="Genomic_DNA"/>
</dbReference>
<dbReference type="InterPro" id="IPR002577">
    <property type="entry name" value="HTH_HxlR"/>
</dbReference>
<accession>A0A926JRJ9</accession>
<keyword evidence="2" id="KW-0238">DNA-binding</keyword>
<feature type="domain" description="HTH hxlR-type" evidence="4">
    <location>
        <begin position="21"/>
        <end position="119"/>
    </location>
</feature>
<proteinExistence type="predicted"/>
<organism evidence="5 6">
    <name type="scientific">Sinomicrobium weinanense</name>
    <dbReference type="NCBI Taxonomy" id="2842200"/>
    <lineage>
        <taxon>Bacteria</taxon>
        <taxon>Pseudomonadati</taxon>
        <taxon>Bacteroidota</taxon>
        <taxon>Flavobacteriia</taxon>
        <taxon>Flavobacteriales</taxon>
        <taxon>Flavobacteriaceae</taxon>
        <taxon>Sinomicrobium</taxon>
    </lineage>
</organism>
<evidence type="ECO:0000259" key="4">
    <source>
        <dbReference type="PROSITE" id="PS51118"/>
    </source>
</evidence>
<sequence length="122" mass="14365">MGQIKKTSTNYENRQILDSECDEIYAANLIGGRWTIAICCYLADGKLRFSQLRKRMPNITERMLTLHLRKMEANRLVKRTVYAEVPPRVEYELTESGQQLMPILDQLRSWGRKHKQKTQTYS</sequence>
<dbReference type="AlphaFoldDB" id="A0A926JRJ9"/>
<protein>
    <submittedName>
        <fullName evidence="5">Winged helix-turn-helix transcriptional regulator</fullName>
    </submittedName>
</protein>
<dbReference type="PANTHER" id="PTHR33204:SF29">
    <property type="entry name" value="TRANSCRIPTIONAL REGULATOR"/>
    <property type="match status" value="1"/>
</dbReference>
<dbReference type="GO" id="GO:0003677">
    <property type="term" value="F:DNA binding"/>
    <property type="evidence" value="ECO:0007669"/>
    <property type="project" value="UniProtKB-KW"/>
</dbReference>
<gene>
    <name evidence="5" type="ORF">IBL28_09180</name>
</gene>
<dbReference type="Proteomes" id="UP000653730">
    <property type="component" value="Unassembled WGS sequence"/>
</dbReference>
<evidence type="ECO:0000256" key="3">
    <source>
        <dbReference type="ARBA" id="ARBA00023163"/>
    </source>
</evidence>
<evidence type="ECO:0000313" key="5">
    <source>
        <dbReference type="EMBL" id="MBC9796138.1"/>
    </source>
</evidence>